<dbReference type="Gene3D" id="2.30.22.10">
    <property type="entry name" value="Head domain of nucleotide exchange factor GrpE"/>
    <property type="match status" value="1"/>
</dbReference>
<comment type="subcellular location">
    <subcellularLocation>
        <location evidence="3">Cytoplasm</location>
    </subcellularLocation>
</comment>
<dbReference type="SUPFAM" id="SSF51064">
    <property type="entry name" value="Head domain of nucleotide exchange factor GrpE"/>
    <property type="match status" value="1"/>
</dbReference>
<comment type="similarity">
    <text evidence="1 3 5">Belongs to the GrpE family.</text>
</comment>
<dbReference type="Proteomes" id="UP001324287">
    <property type="component" value="Chromosome"/>
</dbReference>
<comment type="function">
    <text evidence="3 4">Participates actively in the response to hyperosmotic and heat shock by preventing the aggregation of stress-denatured proteins, in association with DnaK and GrpE. It is the nucleotide exchange factor for DnaK and may function as a thermosensor. Unfolded proteins bind initially to DnaJ; upon interaction with the DnaJ-bound protein, DnaK hydrolyzes its bound ATP, resulting in the formation of a stable complex. GrpE releases ADP from DnaK; ATP binding to DnaK triggers the release of the substrate protein, thus completing the reaction cycle. Several rounds of ATP-dependent interactions between DnaJ, DnaK and GrpE are required for fully efficient folding.</text>
</comment>
<organism evidence="7 8">
    <name type="scientific">Blastococcus brunescens</name>
    <dbReference type="NCBI Taxonomy" id="1564165"/>
    <lineage>
        <taxon>Bacteria</taxon>
        <taxon>Bacillati</taxon>
        <taxon>Actinomycetota</taxon>
        <taxon>Actinomycetes</taxon>
        <taxon>Geodermatophilales</taxon>
        <taxon>Geodermatophilaceae</taxon>
        <taxon>Blastococcus</taxon>
    </lineage>
</organism>
<evidence type="ECO:0000256" key="5">
    <source>
        <dbReference type="RuleBase" id="RU004478"/>
    </source>
</evidence>
<evidence type="ECO:0000256" key="3">
    <source>
        <dbReference type="HAMAP-Rule" id="MF_01151"/>
    </source>
</evidence>
<protein>
    <recommendedName>
        <fullName evidence="3 4">Protein GrpE</fullName>
    </recommendedName>
    <alternativeName>
        <fullName evidence="3">HSP-70 cofactor</fullName>
    </alternativeName>
</protein>
<reference evidence="7 8" key="1">
    <citation type="submission" date="2023-12" db="EMBL/GenBank/DDBJ databases">
        <title>Blastococcus brunescens sp. nov., an actonobacterium isolated from sandstone collected in sahara desert.</title>
        <authorList>
            <person name="Gtari M."/>
            <person name="Ghodhbane F."/>
        </authorList>
    </citation>
    <scope>NUCLEOTIDE SEQUENCE [LARGE SCALE GENOMIC DNA]</scope>
    <source>
        <strain evidence="7 8">BMG 8361</strain>
    </source>
</reference>
<dbReference type="PROSITE" id="PS01071">
    <property type="entry name" value="GRPE"/>
    <property type="match status" value="1"/>
</dbReference>
<dbReference type="PRINTS" id="PR00773">
    <property type="entry name" value="GRPEPROTEIN"/>
</dbReference>
<accession>A0ABZ1AXR3</accession>
<evidence type="ECO:0000313" key="8">
    <source>
        <dbReference type="Proteomes" id="UP001324287"/>
    </source>
</evidence>
<dbReference type="PANTHER" id="PTHR21237:SF23">
    <property type="entry name" value="GRPE PROTEIN HOMOLOG, MITOCHONDRIAL"/>
    <property type="match status" value="1"/>
</dbReference>
<evidence type="ECO:0000256" key="1">
    <source>
        <dbReference type="ARBA" id="ARBA00009054"/>
    </source>
</evidence>
<keyword evidence="3" id="KW-0963">Cytoplasm</keyword>
<feature type="region of interest" description="Disordered" evidence="6">
    <location>
        <begin position="185"/>
        <end position="236"/>
    </location>
</feature>
<dbReference type="NCBIfam" id="NF010761">
    <property type="entry name" value="PRK14164.1"/>
    <property type="match status" value="1"/>
</dbReference>
<dbReference type="Pfam" id="PF01025">
    <property type="entry name" value="GrpE"/>
    <property type="match status" value="1"/>
</dbReference>
<comment type="subunit">
    <text evidence="3">Homodimer.</text>
</comment>
<dbReference type="InterPro" id="IPR013805">
    <property type="entry name" value="GrpE_CC"/>
</dbReference>
<dbReference type="HAMAP" id="MF_01151">
    <property type="entry name" value="GrpE"/>
    <property type="match status" value="1"/>
</dbReference>
<dbReference type="Gene3D" id="3.90.20.20">
    <property type="match status" value="1"/>
</dbReference>
<evidence type="ECO:0000313" key="7">
    <source>
        <dbReference type="EMBL" id="WRL63352.1"/>
    </source>
</evidence>
<keyword evidence="3 4" id="KW-0346">Stress response</keyword>
<evidence type="ECO:0000256" key="6">
    <source>
        <dbReference type="SAM" id="MobiDB-lite"/>
    </source>
</evidence>
<dbReference type="InterPro" id="IPR000740">
    <property type="entry name" value="GrpE"/>
</dbReference>
<feature type="region of interest" description="Disordered" evidence="6">
    <location>
        <begin position="1"/>
        <end position="57"/>
    </location>
</feature>
<proteinExistence type="inferred from homology"/>
<sequence length="254" mass="27511">MRSGCRSATSRPAPAAPHRRCSCPRGTDERARDAGRRGADAEPACTPADPPSGDGDLEKQLVERTEDLQRVTAEYANYRRRVDRDRTLVVDQAAERFALQLFPIVDDIERARDHGDLTGAFKVVADRVLGLLDGLGVEAFGTAGDPFDPSLHEAVLHDTSPEVSVPTATTVLRQGFRRGDRVLRTAMVGVSEPENPAPRRPPRKRRPASSPAPRRPTDPEEGGGMNAPKVSGSPTHLRCVIGACGAAQRREVCR</sequence>
<feature type="compositionally biased region" description="Basic and acidic residues" evidence="6">
    <location>
        <begin position="26"/>
        <end position="40"/>
    </location>
</feature>
<dbReference type="EMBL" id="CP141261">
    <property type="protein sequence ID" value="WRL63352.1"/>
    <property type="molecule type" value="Genomic_DNA"/>
</dbReference>
<keyword evidence="2 3" id="KW-0143">Chaperone</keyword>
<dbReference type="RefSeq" id="WP_324274687.1">
    <property type="nucleotide sequence ID" value="NZ_CP141261.1"/>
</dbReference>
<keyword evidence="8" id="KW-1185">Reference proteome</keyword>
<dbReference type="SUPFAM" id="SSF58014">
    <property type="entry name" value="Coiled-coil domain of nucleotide exchange factor GrpE"/>
    <property type="match status" value="1"/>
</dbReference>
<evidence type="ECO:0000256" key="4">
    <source>
        <dbReference type="RuleBase" id="RU000639"/>
    </source>
</evidence>
<dbReference type="PANTHER" id="PTHR21237">
    <property type="entry name" value="GRPE PROTEIN"/>
    <property type="match status" value="1"/>
</dbReference>
<evidence type="ECO:0000256" key="2">
    <source>
        <dbReference type="ARBA" id="ARBA00023186"/>
    </source>
</evidence>
<gene>
    <name evidence="3 7" type="primary">grpE</name>
    <name evidence="7" type="ORF">U6N30_26980</name>
</gene>
<dbReference type="CDD" id="cd00446">
    <property type="entry name" value="GrpE"/>
    <property type="match status" value="1"/>
</dbReference>
<name>A0ABZ1AXR3_9ACTN</name>
<dbReference type="InterPro" id="IPR009012">
    <property type="entry name" value="GrpE_head"/>
</dbReference>
<feature type="compositionally biased region" description="Low complexity" evidence="6">
    <location>
        <begin position="1"/>
        <end position="13"/>
    </location>
</feature>